<dbReference type="Proteomes" id="UP000297014">
    <property type="component" value="Unassembled WGS sequence"/>
</dbReference>
<evidence type="ECO:0000313" key="1">
    <source>
        <dbReference type="EMBL" id="THG91137.1"/>
    </source>
</evidence>
<dbReference type="AlphaFoldDB" id="A0A4S4K2K2"/>
<sequence length="37" mass="3848">MRKGSSISFAAFINGHFASLGAFDSIATNIGQYSAPL</sequence>
<proteinExistence type="predicted"/>
<gene>
    <name evidence="1" type="ORF">AJ85_06740</name>
</gene>
<accession>A0A4S4K2K2</accession>
<comment type="caution">
    <text evidence="1">The sequence shown here is derived from an EMBL/GenBank/DDBJ whole genome shotgun (WGS) entry which is preliminary data.</text>
</comment>
<reference evidence="1 2" key="1">
    <citation type="submission" date="2014-01" db="EMBL/GenBank/DDBJ databases">
        <title>Draft genome sequencing of Bacillus alcalophilus CGMCC 1.3604.</title>
        <authorList>
            <person name="Yang J."/>
            <person name="Diao L."/>
            <person name="Yang S."/>
        </authorList>
    </citation>
    <scope>NUCLEOTIDE SEQUENCE [LARGE SCALE GENOMIC DNA]</scope>
    <source>
        <strain evidence="1 2">CGMCC 1.3604</strain>
    </source>
</reference>
<organism evidence="1 2">
    <name type="scientific">Alkalihalobacillus alcalophilus ATCC 27647 = CGMCC 1.3604</name>
    <dbReference type="NCBI Taxonomy" id="1218173"/>
    <lineage>
        <taxon>Bacteria</taxon>
        <taxon>Bacillati</taxon>
        <taxon>Bacillota</taxon>
        <taxon>Bacilli</taxon>
        <taxon>Bacillales</taxon>
        <taxon>Bacillaceae</taxon>
        <taxon>Alkalihalobacillus</taxon>
    </lineage>
</organism>
<protein>
    <submittedName>
        <fullName evidence="1">Uncharacterized protein</fullName>
    </submittedName>
</protein>
<evidence type="ECO:0000313" key="2">
    <source>
        <dbReference type="Proteomes" id="UP000297014"/>
    </source>
</evidence>
<name>A0A4S4K2K2_ALKAL</name>
<dbReference type="EMBL" id="JALP01000087">
    <property type="protein sequence ID" value="THG91137.1"/>
    <property type="molecule type" value="Genomic_DNA"/>
</dbReference>